<dbReference type="SUPFAM" id="SSF51556">
    <property type="entry name" value="Metallo-dependent hydrolases"/>
    <property type="match status" value="1"/>
</dbReference>
<dbReference type="Gene3D" id="3.20.20.140">
    <property type="entry name" value="Metal-dependent hydrolases"/>
    <property type="match status" value="1"/>
</dbReference>
<protein>
    <recommendedName>
        <fullName evidence="4">Amidohydrolase-related domain-containing protein</fullName>
    </recommendedName>
</protein>
<keyword evidence="1 3" id="KW-0210">Decarboxylase</keyword>
<dbReference type="InterPro" id="IPR032465">
    <property type="entry name" value="ACMSD"/>
</dbReference>
<comment type="caution">
    <text evidence="5">The sequence shown here is derived from an EMBL/GenBank/DDBJ whole genome shotgun (WGS) entry which is preliminary data.</text>
</comment>
<comment type="similarity">
    <text evidence="3">Belongs to the metallo-dependent hydrolases superfamily.</text>
</comment>
<dbReference type="InterPro" id="IPR032466">
    <property type="entry name" value="Metal_Hydrolase"/>
</dbReference>
<evidence type="ECO:0000313" key="5">
    <source>
        <dbReference type="EMBL" id="KAF7556038.1"/>
    </source>
</evidence>
<evidence type="ECO:0000313" key="6">
    <source>
        <dbReference type="Proteomes" id="UP000722485"/>
    </source>
</evidence>
<organism evidence="5 6">
    <name type="scientific">Cylindrodendrum hubeiense</name>
    <dbReference type="NCBI Taxonomy" id="595255"/>
    <lineage>
        <taxon>Eukaryota</taxon>
        <taxon>Fungi</taxon>
        <taxon>Dikarya</taxon>
        <taxon>Ascomycota</taxon>
        <taxon>Pezizomycotina</taxon>
        <taxon>Sordariomycetes</taxon>
        <taxon>Hypocreomycetidae</taxon>
        <taxon>Hypocreales</taxon>
        <taxon>Nectriaceae</taxon>
        <taxon>Cylindrodendrum</taxon>
    </lineage>
</organism>
<feature type="domain" description="Amidohydrolase-related" evidence="4">
    <location>
        <begin position="46"/>
        <end position="339"/>
    </location>
</feature>
<dbReference type="GO" id="GO:0005829">
    <property type="term" value="C:cytosol"/>
    <property type="evidence" value="ECO:0007669"/>
    <property type="project" value="TreeGrafter"/>
</dbReference>
<sequence>MASKGTVAIEEAVVNPDDIAWLSETSALYAPNSDPKQFRHHALTQKLADIHDQRLQRMDAEGVDYMLLSLTSPGCQGEPDPTKAYNLAVASNDWLAHEVSRNPSRFGALAALSMHDASEAATELRRAVKQLGIFGGLLNDFQSIGPDGAGAKYYDTAEYHVFWKTVEELGVPIYMHPRYPAAPELQPEGKYGPRKHLIGAAVQFHLDLSFHVYSLCSSGIFDLFPKAQIVIGHLGEGIPFNLWRADHWYNKPVKKETRPSKYDYKYYFNHNVSITTSGNFSTAGLKFCLDEIGADRCLFAIDFPYDTIEEAQTWWKGIDLPLEQKQLVGRENAIRLFKLPLEP</sequence>
<evidence type="ECO:0000259" key="4">
    <source>
        <dbReference type="Pfam" id="PF04909"/>
    </source>
</evidence>
<dbReference type="OrthoDB" id="1879366at2759"/>
<dbReference type="GO" id="GO:0019748">
    <property type="term" value="P:secondary metabolic process"/>
    <property type="evidence" value="ECO:0007669"/>
    <property type="project" value="TreeGrafter"/>
</dbReference>
<name>A0A9P5HPN4_9HYPO</name>
<dbReference type="PANTHER" id="PTHR21240">
    <property type="entry name" value="2-AMINO-3-CARBOXYLMUCONATE-6-SEMIALDEHYDE DECARBOXYLASE"/>
    <property type="match status" value="1"/>
</dbReference>
<evidence type="ECO:0000256" key="3">
    <source>
        <dbReference type="RuleBase" id="RU366045"/>
    </source>
</evidence>
<dbReference type="GO" id="GO:0016787">
    <property type="term" value="F:hydrolase activity"/>
    <property type="evidence" value="ECO:0007669"/>
    <property type="project" value="InterPro"/>
</dbReference>
<dbReference type="Pfam" id="PF04909">
    <property type="entry name" value="Amidohydro_2"/>
    <property type="match status" value="1"/>
</dbReference>
<dbReference type="EMBL" id="JAANBB010000015">
    <property type="protein sequence ID" value="KAF7556038.1"/>
    <property type="molecule type" value="Genomic_DNA"/>
</dbReference>
<evidence type="ECO:0000256" key="2">
    <source>
        <dbReference type="ARBA" id="ARBA00023239"/>
    </source>
</evidence>
<evidence type="ECO:0000256" key="1">
    <source>
        <dbReference type="ARBA" id="ARBA00022793"/>
    </source>
</evidence>
<dbReference type="Proteomes" id="UP000722485">
    <property type="component" value="Unassembled WGS sequence"/>
</dbReference>
<keyword evidence="6" id="KW-1185">Reference proteome</keyword>
<proteinExistence type="inferred from homology"/>
<reference evidence="5" key="1">
    <citation type="submission" date="2020-03" db="EMBL/GenBank/DDBJ databases">
        <title>Draft Genome Sequence of Cylindrodendrum hubeiense.</title>
        <authorList>
            <person name="Buettner E."/>
            <person name="Kellner H."/>
        </authorList>
    </citation>
    <scope>NUCLEOTIDE SEQUENCE</scope>
    <source>
        <strain evidence="5">IHI 201604</strain>
    </source>
</reference>
<dbReference type="AlphaFoldDB" id="A0A9P5HPN4"/>
<gene>
    <name evidence="5" type="ORF">G7Z17_g1709</name>
</gene>
<dbReference type="GO" id="GO:0016831">
    <property type="term" value="F:carboxy-lyase activity"/>
    <property type="evidence" value="ECO:0007669"/>
    <property type="project" value="UniProtKB-KW"/>
</dbReference>
<keyword evidence="2 3" id="KW-0456">Lyase</keyword>
<dbReference type="PANTHER" id="PTHR21240:SF31">
    <property type="entry name" value="AMIDOHYDROLASE FAMILY PROTEIN (AFU_ORTHOLOGUE AFUA_7G05840)"/>
    <property type="match status" value="1"/>
</dbReference>
<accession>A0A9P5HPN4</accession>
<dbReference type="InterPro" id="IPR006680">
    <property type="entry name" value="Amidohydro-rel"/>
</dbReference>